<dbReference type="Proteomes" id="UP000323632">
    <property type="component" value="Unassembled WGS sequence"/>
</dbReference>
<accession>A0A5M6CDE6</accession>
<dbReference type="InterPro" id="IPR034660">
    <property type="entry name" value="DinB/YfiT-like"/>
</dbReference>
<protein>
    <recommendedName>
        <fullName evidence="3">DUF1569 domain-containing protein</fullName>
    </recommendedName>
</protein>
<comment type="caution">
    <text evidence="1">The sequence shown here is derived from an EMBL/GenBank/DDBJ whole genome shotgun (WGS) entry which is preliminary data.</text>
</comment>
<sequence>MSKSQFLKEQLVPAIAAISPEFKPLWGKMNLQQMTEHMSREGFQVASGKLPQTLVTQEEHIPKMQAFMMSDKPFKENTPNSLMSLEPVSVKHADMQAALVELQTEIDDFFQVYEKEPEKSIMNPFFGNLNFEMQVQLLHKHALHHLKQFGVEI</sequence>
<name>A0A5M6CDE6_9BACT</name>
<evidence type="ECO:0000313" key="2">
    <source>
        <dbReference type="Proteomes" id="UP000323632"/>
    </source>
</evidence>
<dbReference type="RefSeq" id="WP_150032942.1">
    <property type="nucleotide sequence ID" value="NZ_VWSH01000003.1"/>
</dbReference>
<evidence type="ECO:0008006" key="3">
    <source>
        <dbReference type="Google" id="ProtNLM"/>
    </source>
</evidence>
<keyword evidence="2" id="KW-1185">Reference proteome</keyword>
<dbReference type="Gene3D" id="1.20.120.450">
    <property type="entry name" value="dinb family like domain"/>
    <property type="match status" value="1"/>
</dbReference>
<proteinExistence type="predicted"/>
<gene>
    <name evidence="1" type="ORF">F0919_11645</name>
</gene>
<dbReference type="EMBL" id="VWSH01000003">
    <property type="protein sequence ID" value="KAA5533194.1"/>
    <property type="molecule type" value="Genomic_DNA"/>
</dbReference>
<dbReference type="AlphaFoldDB" id="A0A5M6CDE6"/>
<organism evidence="1 2">
    <name type="scientific">Taibaiella lutea</name>
    <dbReference type="NCBI Taxonomy" id="2608001"/>
    <lineage>
        <taxon>Bacteria</taxon>
        <taxon>Pseudomonadati</taxon>
        <taxon>Bacteroidota</taxon>
        <taxon>Chitinophagia</taxon>
        <taxon>Chitinophagales</taxon>
        <taxon>Chitinophagaceae</taxon>
        <taxon>Taibaiella</taxon>
    </lineage>
</organism>
<evidence type="ECO:0000313" key="1">
    <source>
        <dbReference type="EMBL" id="KAA5533194.1"/>
    </source>
</evidence>
<reference evidence="1 2" key="1">
    <citation type="submission" date="2019-09" db="EMBL/GenBank/DDBJ databases">
        <title>Genome sequence and assembly of Taibaiella sp.</title>
        <authorList>
            <person name="Chhetri G."/>
        </authorList>
    </citation>
    <scope>NUCLEOTIDE SEQUENCE [LARGE SCALE GENOMIC DNA]</scope>
    <source>
        <strain evidence="1 2">KVB11</strain>
    </source>
</reference>